<dbReference type="RefSeq" id="WP_106003414.1">
    <property type="nucleotide sequence ID" value="NZ_CP027527.1"/>
</dbReference>
<gene>
    <name evidence="2" type="ORF">MGR_1127</name>
</gene>
<dbReference type="AlphaFoldDB" id="A4TTW5"/>
<sequence length="560" mass="60556">MSEKRSRSGLLSRLAAPIAKVARRMARRGTIDEMSVTDAAREMEQARAAARAAATDSLTSEDFRLAMEQVLREDQGRFGTKLHVVSLVEFREAVGERWARISDKVMMIAEGVITKHLGTGNLFARQGSDFFTLVFRTCSADEGRLRAHTIAQELGTRLVGDQFQGIDRPLALSAEMDLADAVQIDGTLNHPAIQKAVGEKRALIAGTVSDAASQTWVPPQASQTPAKPAAKHHLIQTQPKRADATPDLPNAVTSGEKPAAIRDPGWVAMDAPKRIKESDTAWIILDSGPRPEQPVPNKAPAILPSAPPLPDTARLSLLWRPTWVAGSETIGAYVARIQRLDKPDGMPVDGSLAYPRDDENSVLTLDRYCIANALRDFRGSENAGNGSTVVLPIHWTTLCADNRMDYLAPFADITEQARSARVIIDLFGVPDQTNARQLSEIIAIAKGLCREVVLRTRLTDSRAKLAADCGASMIGIDLSQLSPAERTDDAALLTNLRRFLDQAGTFGLGAYVWGARRRAAVVGSVQGGFAMVNGPALMKDIAKPAKVLPAPKTRFATMPT</sequence>
<dbReference type="EMBL" id="CU459003">
    <property type="protein sequence ID" value="CAM74072.1"/>
    <property type="molecule type" value="Genomic_DNA"/>
</dbReference>
<reference evidence="2" key="1">
    <citation type="journal article" date="2007" name="J. Bacteriol.">
        <title>Comparative genome analysis of four magnetotactic bacteria reveals a complex set of group-specific genes implicated in magnetosome biomineralization and function.</title>
        <authorList>
            <person name="Richter M."/>
            <person name="Kube M."/>
            <person name="Bazylinski D.A."/>
            <person name="Lombardot T."/>
            <person name="Gloeckner F.O."/>
            <person name="Reinhardt R."/>
            <person name="Schueler D."/>
        </authorList>
    </citation>
    <scope>NUCLEOTIDE SEQUENCE</scope>
    <source>
        <strain evidence="2">MSR-1</strain>
    </source>
</reference>
<evidence type="ECO:0000313" key="2">
    <source>
        <dbReference type="EMBL" id="CAM74072.1"/>
    </source>
</evidence>
<organism evidence="2">
    <name type="scientific">Magnetospirillum gryphiswaldense</name>
    <dbReference type="NCBI Taxonomy" id="55518"/>
    <lineage>
        <taxon>Bacteria</taxon>
        <taxon>Pseudomonadati</taxon>
        <taxon>Pseudomonadota</taxon>
        <taxon>Alphaproteobacteria</taxon>
        <taxon>Rhodospirillales</taxon>
        <taxon>Rhodospirillaceae</taxon>
        <taxon>Magnetospirillum</taxon>
    </lineage>
</organism>
<evidence type="ECO:0000256" key="1">
    <source>
        <dbReference type="SAM" id="MobiDB-lite"/>
    </source>
</evidence>
<name>A4TTW5_9PROT</name>
<accession>A4TTW5</accession>
<proteinExistence type="predicted"/>
<protein>
    <submittedName>
        <fullName evidence="2">Uncharacterized protein</fullName>
    </submittedName>
</protein>
<feature type="region of interest" description="Disordered" evidence="1">
    <location>
        <begin position="239"/>
        <end position="258"/>
    </location>
</feature>